<protein>
    <submittedName>
        <fullName evidence="1">Uncharacterized protein</fullName>
    </submittedName>
</protein>
<reference evidence="1 2" key="1">
    <citation type="journal article" date="2012" name="Genet. Mol. Biol.">
        <title>Analysis of 16S rRNA and mxaF genes revealing insights into Methylobacterium niche-specific plant association.</title>
        <authorList>
            <person name="Dourado M.N."/>
            <person name="Andreote F.D."/>
            <person name="Dini-Andreote F."/>
            <person name="Conti R."/>
            <person name="Araujo J.M."/>
            <person name="Araujo W.L."/>
        </authorList>
    </citation>
    <scope>NUCLEOTIDE SEQUENCE [LARGE SCALE GENOMIC DNA]</scope>
    <source>
        <strain evidence="1 2">SR1.6/4</strain>
    </source>
</reference>
<comment type="caution">
    <text evidence="1">The sequence shown here is derived from an EMBL/GenBank/DDBJ whole genome shotgun (WGS) entry which is preliminary data.</text>
</comment>
<dbReference type="Proteomes" id="UP001349262">
    <property type="component" value="Unassembled WGS sequence"/>
</dbReference>
<dbReference type="EMBL" id="MLBY01000003">
    <property type="protein sequence ID" value="MEE7456106.1"/>
    <property type="molecule type" value="Genomic_DNA"/>
</dbReference>
<accession>A0ABU7T6C3</accession>
<keyword evidence="2" id="KW-1185">Reference proteome</keyword>
<organism evidence="1 2">
    <name type="scientific">Methylobacterium radiotolerans</name>
    <dbReference type="NCBI Taxonomy" id="31998"/>
    <lineage>
        <taxon>Bacteria</taxon>
        <taxon>Pseudomonadati</taxon>
        <taxon>Pseudomonadota</taxon>
        <taxon>Alphaproteobacteria</taxon>
        <taxon>Hyphomicrobiales</taxon>
        <taxon>Methylobacteriaceae</taxon>
        <taxon>Methylobacterium</taxon>
    </lineage>
</organism>
<evidence type="ECO:0000313" key="1">
    <source>
        <dbReference type="EMBL" id="MEE7456106.1"/>
    </source>
</evidence>
<sequence length="69" mass="7180">MADDALAFLAEAFGEISDAERQALRDATPCAITALDPVGTARFAATGVAQIERVSAQQAERSVSQAAWA</sequence>
<name>A0ABU7T6C3_9HYPH</name>
<gene>
    <name evidence="1" type="ORF">MRSR164_04600</name>
</gene>
<evidence type="ECO:0000313" key="2">
    <source>
        <dbReference type="Proteomes" id="UP001349262"/>
    </source>
</evidence>
<proteinExistence type="predicted"/>